<dbReference type="PANTHER" id="PTHR45641:SF19">
    <property type="entry name" value="NEPHROCYSTIN-3"/>
    <property type="match status" value="1"/>
</dbReference>
<feature type="transmembrane region" description="Helical" evidence="4">
    <location>
        <begin position="99"/>
        <end position="125"/>
    </location>
</feature>
<feature type="repeat" description="TPR" evidence="3">
    <location>
        <begin position="229"/>
        <end position="262"/>
    </location>
</feature>
<gene>
    <name evidence="5" type="ORF">J0M35_18215</name>
</gene>
<evidence type="ECO:0000256" key="3">
    <source>
        <dbReference type="PROSITE-ProRule" id="PRU00339"/>
    </source>
</evidence>
<accession>A0A8J7PAA1</accession>
<evidence type="ECO:0000313" key="6">
    <source>
        <dbReference type="Proteomes" id="UP000664277"/>
    </source>
</evidence>
<organism evidence="5 6">
    <name type="scientific">Candidatus Obscuribacter phosphatis</name>
    <dbReference type="NCBI Taxonomy" id="1906157"/>
    <lineage>
        <taxon>Bacteria</taxon>
        <taxon>Bacillati</taxon>
        <taxon>Candidatus Melainabacteria</taxon>
        <taxon>Candidatus Obscuribacterales</taxon>
        <taxon>Candidatus Obscuribacteraceae</taxon>
        <taxon>Candidatus Obscuribacter</taxon>
    </lineage>
</organism>
<dbReference type="EMBL" id="JAFLCK010000035">
    <property type="protein sequence ID" value="MBN8662311.1"/>
    <property type="molecule type" value="Genomic_DNA"/>
</dbReference>
<dbReference type="SUPFAM" id="SSF48452">
    <property type="entry name" value="TPR-like"/>
    <property type="match status" value="1"/>
</dbReference>
<proteinExistence type="predicted"/>
<dbReference type="PROSITE" id="PS50005">
    <property type="entry name" value="TPR"/>
    <property type="match status" value="2"/>
</dbReference>
<keyword evidence="4" id="KW-1133">Transmembrane helix</keyword>
<name>A0A8J7PAA1_9BACT</name>
<evidence type="ECO:0000313" key="5">
    <source>
        <dbReference type="EMBL" id="MBN8662311.1"/>
    </source>
</evidence>
<dbReference type="Proteomes" id="UP000664277">
    <property type="component" value="Unassembled WGS sequence"/>
</dbReference>
<reference evidence="5" key="1">
    <citation type="submission" date="2021-02" db="EMBL/GenBank/DDBJ databases">
        <title>Genome-Resolved Metagenomics of a Microbial Community Performing Photosynthetic Biological Nutrient Removal.</title>
        <authorList>
            <person name="Mcdaniel E.A."/>
        </authorList>
    </citation>
    <scope>NUCLEOTIDE SEQUENCE</scope>
    <source>
        <strain evidence="5">UWPOB_OBS1</strain>
    </source>
</reference>
<dbReference type="InterPro" id="IPR011990">
    <property type="entry name" value="TPR-like_helical_dom_sf"/>
</dbReference>
<keyword evidence="1" id="KW-0677">Repeat</keyword>
<feature type="transmembrane region" description="Helical" evidence="4">
    <location>
        <begin position="32"/>
        <end position="51"/>
    </location>
</feature>
<dbReference type="PANTHER" id="PTHR45641">
    <property type="entry name" value="TETRATRICOPEPTIDE REPEAT PROTEIN (AFU_ORTHOLOGUE AFUA_6G03870)"/>
    <property type="match status" value="1"/>
</dbReference>
<feature type="transmembrane region" description="Helical" evidence="4">
    <location>
        <begin position="318"/>
        <end position="337"/>
    </location>
</feature>
<dbReference type="Pfam" id="PF13424">
    <property type="entry name" value="TPR_12"/>
    <property type="match status" value="1"/>
</dbReference>
<evidence type="ECO:0000256" key="4">
    <source>
        <dbReference type="SAM" id="Phobius"/>
    </source>
</evidence>
<dbReference type="AlphaFoldDB" id="A0A8J7PAA1"/>
<keyword evidence="4" id="KW-0812">Transmembrane</keyword>
<dbReference type="Gene3D" id="1.25.40.10">
    <property type="entry name" value="Tetratricopeptide repeat domain"/>
    <property type="match status" value="1"/>
</dbReference>
<keyword evidence="2 3" id="KW-0802">TPR repeat</keyword>
<feature type="repeat" description="TPR" evidence="3">
    <location>
        <begin position="189"/>
        <end position="222"/>
    </location>
</feature>
<comment type="caution">
    <text evidence="5">The sequence shown here is derived from an EMBL/GenBank/DDBJ whole genome shotgun (WGS) entry which is preliminary data.</text>
</comment>
<evidence type="ECO:0000256" key="1">
    <source>
        <dbReference type="ARBA" id="ARBA00022737"/>
    </source>
</evidence>
<keyword evidence="4" id="KW-0472">Membrane</keyword>
<dbReference type="InterPro" id="IPR019734">
    <property type="entry name" value="TPR_rpt"/>
</dbReference>
<sequence length="382" mass="42201">MNSDQILTLALFLLALTSLGYLIPITLAHPSPQLVLALTVELLWFTAWLAFKIYRLTSVSGKAHKAVIETLVETAVETAAPQNSLFSSFMKTRSIFRNCLKFALAAIWSLLLLDLSGFLLAYFGFNQLSSKIYTSAPVSTLLGLNAGFSLEVLGGAYIESKNWPAALKIFKEIESIRMAHYGPTSEKIVALGVDYGDLYVKMNDLDKAEASYKNAVKLGDQTLGERGTGRGYTRLANLLTSRGKLQEATLNYEKALHMREEQFGKDSAKVAETLFAYSVLLDRIGNHSKAKAVQERADKIYNRLKSSAKTQLNGKGDFSYAALYGLGGSLLLGWLLFGRRGFLTGVAINMLQNKLNRLGENARDRNTLELLKKYAGKEKKID</sequence>
<dbReference type="Pfam" id="PF13181">
    <property type="entry name" value="TPR_8"/>
    <property type="match status" value="1"/>
</dbReference>
<protein>
    <submittedName>
        <fullName evidence="5">Tetratricopeptide repeat protein</fullName>
    </submittedName>
</protein>
<evidence type="ECO:0000256" key="2">
    <source>
        <dbReference type="ARBA" id="ARBA00022803"/>
    </source>
</evidence>